<keyword evidence="6" id="KW-1185">Reference proteome</keyword>
<dbReference type="EMBL" id="FNPC01000005">
    <property type="protein sequence ID" value="SDY47307.1"/>
    <property type="molecule type" value="Genomic_DNA"/>
</dbReference>
<keyword evidence="5" id="KW-0456">Lyase</keyword>
<dbReference type="PANTHER" id="PTHR10242">
    <property type="entry name" value="8-OXOGUANINE DNA GLYCOSYLASE"/>
    <property type="match status" value="1"/>
</dbReference>
<comment type="similarity">
    <text evidence="1">Belongs to the type-1 OGG1 family.</text>
</comment>
<dbReference type="GO" id="GO:0140078">
    <property type="term" value="F:class I DNA-(apurinic or apyrimidinic site) endonuclease activity"/>
    <property type="evidence" value="ECO:0007669"/>
    <property type="project" value="UniProtKB-EC"/>
</dbReference>
<accession>A0A1H3K523</accession>
<feature type="domain" description="HhH-GPD" evidence="4">
    <location>
        <begin position="164"/>
        <end position="328"/>
    </location>
</feature>
<gene>
    <name evidence="5" type="ORF">SAMN05216564_105260</name>
</gene>
<organism evidence="5 6">
    <name type="scientific">Halopenitus persicus</name>
    <dbReference type="NCBI Taxonomy" id="1048396"/>
    <lineage>
        <taxon>Archaea</taxon>
        <taxon>Methanobacteriati</taxon>
        <taxon>Methanobacteriota</taxon>
        <taxon>Stenosarchaea group</taxon>
        <taxon>Halobacteria</taxon>
        <taxon>Halobacteriales</taxon>
        <taxon>Haloferacaceae</taxon>
        <taxon>Halopenitus</taxon>
    </lineage>
</organism>
<dbReference type="SUPFAM" id="SSF48150">
    <property type="entry name" value="DNA-glycosylase"/>
    <property type="match status" value="1"/>
</dbReference>
<dbReference type="Proteomes" id="UP000199079">
    <property type="component" value="Unassembled WGS sequence"/>
</dbReference>
<dbReference type="SUPFAM" id="SSF55945">
    <property type="entry name" value="TATA-box binding protein-like"/>
    <property type="match status" value="1"/>
</dbReference>
<evidence type="ECO:0000313" key="6">
    <source>
        <dbReference type="Proteomes" id="UP000199079"/>
    </source>
</evidence>
<protein>
    <recommendedName>
        <fullName evidence="2">DNA-(apurinic or apyrimidinic site) lyase</fullName>
        <ecNumber evidence="2">4.2.99.18</ecNumber>
    </recommendedName>
</protein>
<evidence type="ECO:0000313" key="5">
    <source>
        <dbReference type="EMBL" id="SDY47307.1"/>
    </source>
</evidence>
<dbReference type="InterPro" id="IPR023170">
    <property type="entry name" value="HhH_base_excis_C"/>
</dbReference>
<dbReference type="EC" id="4.2.99.18" evidence="2"/>
<dbReference type="InterPro" id="IPR011257">
    <property type="entry name" value="DNA_glycosylase"/>
</dbReference>
<dbReference type="PANTHER" id="PTHR10242:SF2">
    <property type="entry name" value="N-GLYCOSYLASE_DNA LYASE"/>
    <property type="match status" value="1"/>
</dbReference>
<dbReference type="CDD" id="cd00056">
    <property type="entry name" value="ENDO3c"/>
    <property type="match status" value="1"/>
</dbReference>
<dbReference type="GO" id="GO:0006284">
    <property type="term" value="P:base-excision repair"/>
    <property type="evidence" value="ECO:0007669"/>
    <property type="project" value="InterPro"/>
</dbReference>
<dbReference type="Gene3D" id="1.10.1670.10">
    <property type="entry name" value="Helix-hairpin-Helix base-excision DNA repair enzymes (C-terminal)"/>
    <property type="match status" value="1"/>
</dbReference>
<proteinExistence type="inferred from homology"/>
<dbReference type="InterPro" id="IPR052054">
    <property type="entry name" value="Oxidative_DNA_repair_enzyme"/>
</dbReference>
<evidence type="ECO:0000259" key="4">
    <source>
        <dbReference type="SMART" id="SM00478"/>
    </source>
</evidence>
<dbReference type="Pfam" id="PF00730">
    <property type="entry name" value="HhH-GPD"/>
    <property type="match status" value="1"/>
</dbReference>
<name>A0A1H3K523_9EURY</name>
<evidence type="ECO:0000256" key="2">
    <source>
        <dbReference type="ARBA" id="ARBA00012720"/>
    </source>
</evidence>
<dbReference type="Gene3D" id="3.30.310.260">
    <property type="match status" value="1"/>
</dbReference>
<dbReference type="InterPro" id="IPR003265">
    <property type="entry name" value="HhH-GPD_domain"/>
</dbReference>
<evidence type="ECO:0000256" key="3">
    <source>
        <dbReference type="ARBA" id="ARBA00044632"/>
    </source>
</evidence>
<comment type="catalytic activity">
    <reaction evidence="3">
        <text>2'-deoxyribonucleotide-(2'-deoxyribose 5'-phosphate)-2'-deoxyribonucleotide-DNA = a 3'-end 2'-deoxyribonucleotide-(2,3-dehydro-2,3-deoxyribose 5'-phosphate)-DNA + a 5'-end 5'-phospho-2'-deoxyribonucleoside-DNA + H(+)</text>
        <dbReference type="Rhea" id="RHEA:66592"/>
        <dbReference type="Rhea" id="RHEA-COMP:13180"/>
        <dbReference type="Rhea" id="RHEA-COMP:16897"/>
        <dbReference type="Rhea" id="RHEA-COMP:17067"/>
        <dbReference type="ChEBI" id="CHEBI:15378"/>
        <dbReference type="ChEBI" id="CHEBI:136412"/>
        <dbReference type="ChEBI" id="CHEBI:157695"/>
        <dbReference type="ChEBI" id="CHEBI:167181"/>
        <dbReference type="EC" id="4.2.99.18"/>
    </reaction>
</comment>
<sequence>MGSEPPEPGADDGATSAAAIDGGSLERGTIDLADVVGPFDLQSTLESGQTYLWDRADGAMYDDLGAHGGERWYRTVVPPIDGVSGERIAARVRQVGGVEDGVLEWEATTDATSVLTHLLRLDDDLESILAATPDLPVVERAIEAYPGMRLVRDPPFPCLISFICSAQMRVSRIHGMQRRLAATYGDALEVAGETYHAFPRPDQLAAASEEGLRDLSLGYRAPYVERTARMVAEGEAHPRDAATLAYEPAREHLTRFVGVGDKVADCVCLFSLDHLEAVPLDTWIRSVIADRFPECDRGTYDGTSRAIRDRFGGEYAGYVQTYVFHHLRSGGE</sequence>
<dbReference type="Gene3D" id="1.10.340.30">
    <property type="entry name" value="Hypothetical protein, domain 2"/>
    <property type="match status" value="1"/>
</dbReference>
<dbReference type="SMART" id="SM00478">
    <property type="entry name" value="ENDO3c"/>
    <property type="match status" value="1"/>
</dbReference>
<dbReference type="AlphaFoldDB" id="A0A1H3K523"/>
<reference evidence="6" key="1">
    <citation type="submission" date="2016-10" db="EMBL/GenBank/DDBJ databases">
        <authorList>
            <person name="Varghese N."/>
            <person name="Submissions S."/>
        </authorList>
    </citation>
    <scope>NUCLEOTIDE SEQUENCE [LARGE SCALE GENOMIC DNA]</scope>
    <source>
        <strain evidence="6">DC30,IBRC 10041,KCTC 4046</strain>
    </source>
</reference>
<evidence type="ECO:0000256" key="1">
    <source>
        <dbReference type="ARBA" id="ARBA00010679"/>
    </source>
</evidence>